<dbReference type="RefSeq" id="WP_380188138.1">
    <property type="nucleotide sequence ID" value="NZ_JBHTBQ010000019.1"/>
</dbReference>
<keyword evidence="3" id="KW-1185">Reference proteome</keyword>
<name>A0ABW2QYK2_9NEIS</name>
<gene>
    <name evidence="2" type="ORF">ACFQNF_11690</name>
</gene>
<organism evidence="2 3">
    <name type="scientific">Iodobacter arcticus</name>
    <dbReference type="NCBI Taxonomy" id="590593"/>
    <lineage>
        <taxon>Bacteria</taxon>
        <taxon>Pseudomonadati</taxon>
        <taxon>Pseudomonadota</taxon>
        <taxon>Betaproteobacteria</taxon>
        <taxon>Neisseriales</taxon>
        <taxon>Chitinibacteraceae</taxon>
        <taxon>Iodobacter</taxon>
    </lineage>
</organism>
<dbReference type="Proteomes" id="UP001596473">
    <property type="component" value="Unassembled WGS sequence"/>
</dbReference>
<evidence type="ECO:0000256" key="1">
    <source>
        <dbReference type="SAM" id="Phobius"/>
    </source>
</evidence>
<evidence type="ECO:0000313" key="3">
    <source>
        <dbReference type="Proteomes" id="UP001596473"/>
    </source>
</evidence>
<keyword evidence="1" id="KW-0472">Membrane</keyword>
<reference evidence="3" key="1">
    <citation type="journal article" date="2019" name="Int. J. Syst. Evol. Microbiol.">
        <title>The Global Catalogue of Microorganisms (GCM) 10K type strain sequencing project: providing services to taxonomists for standard genome sequencing and annotation.</title>
        <authorList>
            <consortium name="The Broad Institute Genomics Platform"/>
            <consortium name="The Broad Institute Genome Sequencing Center for Infectious Disease"/>
            <person name="Wu L."/>
            <person name="Ma J."/>
        </authorList>
    </citation>
    <scope>NUCLEOTIDE SEQUENCE [LARGE SCALE GENOMIC DNA]</scope>
    <source>
        <strain evidence="3">CCUG 62945</strain>
    </source>
</reference>
<sequence>MEKSYFWRAITFFASASIVFIFVIISMLDSGFINIDNGDYGSIAILGISCILVLFALAIYIYKNKRQVIDAFDN</sequence>
<evidence type="ECO:0000313" key="2">
    <source>
        <dbReference type="EMBL" id="MFC7420533.1"/>
    </source>
</evidence>
<feature type="transmembrane region" description="Helical" evidence="1">
    <location>
        <begin position="40"/>
        <end position="62"/>
    </location>
</feature>
<proteinExistence type="predicted"/>
<comment type="caution">
    <text evidence="2">The sequence shown here is derived from an EMBL/GenBank/DDBJ whole genome shotgun (WGS) entry which is preliminary data.</text>
</comment>
<protein>
    <submittedName>
        <fullName evidence="2">Uncharacterized protein</fullName>
    </submittedName>
</protein>
<dbReference type="EMBL" id="JBHTBQ010000019">
    <property type="protein sequence ID" value="MFC7420533.1"/>
    <property type="molecule type" value="Genomic_DNA"/>
</dbReference>
<keyword evidence="1" id="KW-0812">Transmembrane</keyword>
<keyword evidence="1" id="KW-1133">Transmembrane helix</keyword>
<accession>A0ABW2QYK2</accession>
<feature type="transmembrane region" description="Helical" evidence="1">
    <location>
        <begin position="5"/>
        <end position="28"/>
    </location>
</feature>